<accession>A0AB35MID1</accession>
<dbReference type="PROSITE" id="PS51257">
    <property type="entry name" value="PROKAR_LIPOPROTEIN"/>
    <property type="match status" value="1"/>
</dbReference>
<dbReference type="RefSeq" id="WP_301160375.1">
    <property type="nucleotide sequence ID" value="NZ_JAUHQB010000005.1"/>
</dbReference>
<organism evidence="2 3">
    <name type="scientific">Demequina lignilytica</name>
    <dbReference type="NCBI Taxonomy" id="3051663"/>
    <lineage>
        <taxon>Bacteria</taxon>
        <taxon>Bacillati</taxon>
        <taxon>Actinomycetota</taxon>
        <taxon>Actinomycetes</taxon>
        <taxon>Micrococcales</taxon>
        <taxon>Demequinaceae</taxon>
        <taxon>Demequina</taxon>
    </lineage>
</organism>
<name>A0AB35MID1_9MICO</name>
<comment type="caution">
    <text evidence="2">The sequence shown here is derived from an EMBL/GenBank/DDBJ whole genome shotgun (WGS) entry which is preliminary data.</text>
</comment>
<evidence type="ECO:0000313" key="2">
    <source>
        <dbReference type="EMBL" id="MDN4483533.1"/>
    </source>
</evidence>
<protein>
    <recommendedName>
        <fullName evidence="4">DNA modification methylase</fullName>
    </recommendedName>
</protein>
<dbReference type="EMBL" id="JAUHQB010000005">
    <property type="protein sequence ID" value="MDN4483533.1"/>
    <property type="molecule type" value="Genomic_DNA"/>
</dbReference>
<evidence type="ECO:0000313" key="3">
    <source>
        <dbReference type="Proteomes" id="UP001172756"/>
    </source>
</evidence>
<evidence type="ECO:0000256" key="1">
    <source>
        <dbReference type="SAM" id="SignalP"/>
    </source>
</evidence>
<feature type="chain" id="PRO_5044271743" description="DNA modification methylase" evidence="1">
    <location>
        <begin position="19"/>
        <end position="154"/>
    </location>
</feature>
<sequence length="154" mass="15325">MKIPAGIAAAAVVSAALAGCSAVNPITTQMQYDASDGISLEIGDVTAYNLLVLTPGEGETGVLIGTLENAGTEDVAVSASIDGTAITTVDVPAGATVKLGGDDGETAVTGTVPVLPGLLTEVVFQTDAEGQVAEDVPVLDGTLPEYDHELSKIS</sequence>
<dbReference type="AlphaFoldDB" id="A0AB35MID1"/>
<feature type="signal peptide" evidence="1">
    <location>
        <begin position="1"/>
        <end position="18"/>
    </location>
</feature>
<dbReference type="Proteomes" id="UP001172756">
    <property type="component" value="Unassembled WGS sequence"/>
</dbReference>
<keyword evidence="1" id="KW-0732">Signal</keyword>
<reference evidence="2 3" key="1">
    <citation type="submission" date="2023-06" db="EMBL/GenBank/DDBJ databases">
        <title>SYSU T0a273.</title>
        <authorList>
            <person name="Gao L."/>
            <person name="Fang B.-Z."/>
            <person name="Li W.-J."/>
        </authorList>
    </citation>
    <scope>NUCLEOTIDE SEQUENCE [LARGE SCALE GENOMIC DNA]</scope>
    <source>
        <strain evidence="2 3">SYSU T0a273</strain>
    </source>
</reference>
<gene>
    <name evidence="2" type="ORF">QQ002_08290</name>
</gene>
<evidence type="ECO:0008006" key="4">
    <source>
        <dbReference type="Google" id="ProtNLM"/>
    </source>
</evidence>
<proteinExistence type="predicted"/>